<dbReference type="EMBL" id="SGWQ01000003">
    <property type="protein sequence ID" value="RZS41256.1"/>
    <property type="molecule type" value="Genomic_DNA"/>
</dbReference>
<dbReference type="NCBIfam" id="NF041390">
    <property type="entry name" value="TadE_Rv3655c"/>
    <property type="match status" value="1"/>
</dbReference>
<sequence>MPTASRAADRGAVTVEAALALAAFVVVLAMALAGIVAVSDQLRCTDAAREAARLVARGEAEKAREAVDAIAPGGASLDVRWDGDRIRVHVAAEPVTGLLPGVRVSAEAFAVAEPGVTAAGDGAR</sequence>
<dbReference type="OrthoDB" id="4481209at2"/>
<dbReference type="Proteomes" id="UP000294257">
    <property type="component" value="Unassembled WGS sequence"/>
</dbReference>
<evidence type="ECO:0000259" key="1">
    <source>
        <dbReference type="Pfam" id="PF07811"/>
    </source>
</evidence>
<dbReference type="InterPro" id="IPR012495">
    <property type="entry name" value="TadE-like_dom"/>
</dbReference>
<evidence type="ECO:0000313" key="3">
    <source>
        <dbReference type="Proteomes" id="UP000294257"/>
    </source>
</evidence>
<dbReference type="Pfam" id="PF07811">
    <property type="entry name" value="TadE"/>
    <property type="match status" value="1"/>
</dbReference>
<dbReference type="RefSeq" id="WP_130344191.1">
    <property type="nucleotide sequence ID" value="NZ_SGWQ01000003.1"/>
</dbReference>
<keyword evidence="3" id="KW-1185">Reference proteome</keyword>
<accession>A0A4Q7KX93</accession>
<dbReference type="AlphaFoldDB" id="A0A4Q7KX93"/>
<protein>
    <submittedName>
        <fullName evidence="2">TadE-like protein</fullName>
    </submittedName>
</protein>
<proteinExistence type="predicted"/>
<reference evidence="2 3" key="1">
    <citation type="submission" date="2019-02" db="EMBL/GenBank/DDBJ databases">
        <title>Genomic Encyclopedia of Type Strains, Phase IV (KMG-IV): sequencing the most valuable type-strain genomes for metagenomic binning, comparative biology and taxonomic classification.</title>
        <authorList>
            <person name="Goeker M."/>
        </authorList>
    </citation>
    <scope>NUCLEOTIDE SEQUENCE [LARGE SCALE GENOMIC DNA]</scope>
    <source>
        <strain evidence="2 3">DSM 101727</strain>
    </source>
</reference>
<organism evidence="2 3">
    <name type="scientific">Herbihabitans rhizosphaerae</name>
    <dbReference type="NCBI Taxonomy" id="1872711"/>
    <lineage>
        <taxon>Bacteria</taxon>
        <taxon>Bacillati</taxon>
        <taxon>Actinomycetota</taxon>
        <taxon>Actinomycetes</taxon>
        <taxon>Pseudonocardiales</taxon>
        <taxon>Pseudonocardiaceae</taxon>
        <taxon>Herbihabitans</taxon>
    </lineage>
</organism>
<gene>
    <name evidence="2" type="ORF">EV193_103577</name>
</gene>
<evidence type="ECO:0000313" key="2">
    <source>
        <dbReference type="EMBL" id="RZS41256.1"/>
    </source>
</evidence>
<name>A0A4Q7KX93_9PSEU</name>
<dbReference type="InterPro" id="IPR049790">
    <property type="entry name" value="Rv3655c/TadE"/>
</dbReference>
<comment type="caution">
    <text evidence="2">The sequence shown here is derived from an EMBL/GenBank/DDBJ whole genome shotgun (WGS) entry which is preliminary data.</text>
</comment>
<feature type="domain" description="TadE-like" evidence="1">
    <location>
        <begin position="11"/>
        <end position="53"/>
    </location>
</feature>